<proteinExistence type="predicted"/>
<gene>
    <name evidence="1" type="ORF">BDZ94DRAFT_1270216</name>
</gene>
<sequence length="397" mass="45236">MEACKHAENIFQQIESSPHPPSDSEREYLHDQLDITKAELRRLDADLRFFKLPAELIELVIECSMATHPNPSPLKGTNDIRLQLTQICRSWRTVAFGFSGLWRIFLEKLPTRSVLNLIVAWLHQSYSTRFFLGGSTGLDWSAYKDHHYILNEVIIPYAHRITSLFMMPLYTHCSDDPLRLDRLVSLSLHPTPWIIPAQRRQLVWDLPILPWRQLTVLAFTGMMSFPDVYDVLLECPSMESCYANAIAHDSTSGNRNTPINLLSLKVLSLTFIPPGMLQKLFLINAPNLTTLSVNHPPSTLEFIEKFANYVKRLQITLRSFEVVGSYGPYANLAPICDIIHAIPFINKFIANRQHIPPTTLTKIATGELLPNVEVLHLSALLQGGWEQIVKSFAQYEP</sequence>
<protein>
    <recommendedName>
        <fullName evidence="3">F-box domain-containing protein</fullName>
    </recommendedName>
</protein>
<reference evidence="1" key="1">
    <citation type="submission" date="2020-11" db="EMBL/GenBank/DDBJ databases">
        <authorList>
            <consortium name="DOE Joint Genome Institute"/>
            <person name="Ahrendt S."/>
            <person name="Riley R."/>
            <person name="Andreopoulos W."/>
            <person name="Labutti K."/>
            <person name="Pangilinan J."/>
            <person name="Ruiz-Duenas F.J."/>
            <person name="Barrasa J.M."/>
            <person name="Sanchez-Garcia M."/>
            <person name="Camarero S."/>
            <person name="Miyauchi S."/>
            <person name="Serrano A."/>
            <person name="Linde D."/>
            <person name="Babiker R."/>
            <person name="Drula E."/>
            <person name="Ayuso-Fernandez I."/>
            <person name="Pacheco R."/>
            <person name="Padilla G."/>
            <person name="Ferreira P."/>
            <person name="Barriuso J."/>
            <person name="Kellner H."/>
            <person name="Castanera R."/>
            <person name="Alfaro M."/>
            <person name="Ramirez L."/>
            <person name="Pisabarro A.G."/>
            <person name="Kuo A."/>
            <person name="Tritt A."/>
            <person name="Lipzen A."/>
            <person name="He G."/>
            <person name="Yan M."/>
            <person name="Ng V."/>
            <person name="Cullen D."/>
            <person name="Martin F."/>
            <person name="Rosso M.-N."/>
            <person name="Henrissat B."/>
            <person name="Hibbett D."/>
            <person name="Martinez A.T."/>
            <person name="Grigoriev I.V."/>
        </authorList>
    </citation>
    <scope>NUCLEOTIDE SEQUENCE</scope>
    <source>
        <strain evidence="1">CBS 247.69</strain>
    </source>
</reference>
<evidence type="ECO:0000313" key="1">
    <source>
        <dbReference type="EMBL" id="KAF9458599.1"/>
    </source>
</evidence>
<dbReference type="AlphaFoldDB" id="A0A9P5XWZ4"/>
<dbReference type="EMBL" id="MU150335">
    <property type="protein sequence ID" value="KAF9458599.1"/>
    <property type="molecule type" value="Genomic_DNA"/>
</dbReference>
<dbReference type="OrthoDB" id="3030719at2759"/>
<evidence type="ECO:0008006" key="3">
    <source>
        <dbReference type="Google" id="ProtNLM"/>
    </source>
</evidence>
<name>A0A9P5XWZ4_9AGAR</name>
<keyword evidence="2" id="KW-1185">Reference proteome</keyword>
<evidence type="ECO:0000313" key="2">
    <source>
        <dbReference type="Proteomes" id="UP000807353"/>
    </source>
</evidence>
<dbReference type="Proteomes" id="UP000807353">
    <property type="component" value="Unassembled WGS sequence"/>
</dbReference>
<accession>A0A9P5XWZ4</accession>
<comment type="caution">
    <text evidence="1">The sequence shown here is derived from an EMBL/GenBank/DDBJ whole genome shotgun (WGS) entry which is preliminary data.</text>
</comment>
<organism evidence="1 2">
    <name type="scientific">Collybia nuda</name>
    <dbReference type="NCBI Taxonomy" id="64659"/>
    <lineage>
        <taxon>Eukaryota</taxon>
        <taxon>Fungi</taxon>
        <taxon>Dikarya</taxon>
        <taxon>Basidiomycota</taxon>
        <taxon>Agaricomycotina</taxon>
        <taxon>Agaricomycetes</taxon>
        <taxon>Agaricomycetidae</taxon>
        <taxon>Agaricales</taxon>
        <taxon>Tricholomatineae</taxon>
        <taxon>Clitocybaceae</taxon>
        <taxon>Collybia</taxon>
    </lineage>
</organism>